<keyword evidence="4" id="KW-1185">Reference proteome</keyword>
<proteinExistence type="inferred from homology"/>
<accession>A0A2S6MXL9</accession>
<comment type="caution">
    <text evidence="3">The sequence shown here is derived from an EMBL/GenBank/DDBJ whole genome shotgun (WGS) entry which is preliminary data.</text>
</comment>
<reference evidence="3 4" key="1">
    <citation type="journal article" date="2018" name="Arch. Microbiol.">
        <title>New insights into the metabolic potential of the phototrophic purple bacterium Rhodopila globiformis DSM 161(T) from its draft genome sequence and evidence for a vanadium-dependent nitrogenase.</title>
        <authorList>
            <person name="Imhoff J.F."/>
            <person name="Rahn T."/>
            <person name="Kunzel S."/>
            <person name="Neulinger S.C."/>
        </authorList>
    </citation>
    <scope>NUCLEOTIDE SEQUENCE [LARGE SCALE GENOMIC DNA]</scope>
    <source>
        <strain evidence="3 4">DSM 161</strain>
    </source>
</reference>
<sequence>MLPGLAWADQDAASGVATVRPITLAQVVPRPAAAWTRAAAASRRAEARADPASLCKAAVTAAESAGRLPPRLMHAISLVESGRIDPRTGAVRAWPWTINAEGEGHFFDTQDQAIAAVEALQARGVQSIDVGCMQINLMYHPHAFASLQEAFNPRSNAAYAARFLNALFAEARDWPHAIAAYHSETPALGEAYRTLVMARWQGPDLRPSRPAQIAYGDFTAARTAYGAFQPASRVYGAFAATP</sequence>
<dbReference type="InterPro" id="IPR008258">
    <property type="entry name" value="Transglycosylase_SLT_dom_1"/>
</dbReference>
<dbReference type="AlphaFoldDB" id="A0A2S6MXL9"/>
<dbReference type="Pfam" id="PF01464">
    <property type="entry name" value="SLT"/>
    <property type="match status" value="1"/>
</dbReference>
<organism evidence="3 4">
    <name type="scientific">Rhodopila globiformis</name>
    <name type="common">Rhodopseudomonas globiformis</name>
    <dbReference type="NCBI Taxonomy" id="1071"/>
    <lineage>
        <taxon>Bacteria</taxon>
        <taxon>Pseudomonadati</taxon>
        <taxon>Pseudomonadota</taxon>
        <taxon>Alphaproteobacteria</taxon>
        <taxon>Acetobacterales</taxon>
        <taxon>Acetobacteraceae</taxon>
        <taxon>Rhodopila</taxon>
    </lineage>
</organism>
<dbReference type="OrthoDB" id="5945995at2"/>
<comment type="similarity">
    <text evidence="1">Belongs to the virb1 family.</text>
</comment>
<dbReference type="Gene3D" id="1.10.530.10">
    <property type="match status" value="1"/>
</dbReference>
<dbReference type="Proteomes" id="UP000239724">
    <property type="component" value="Unassembled WGS sequence"/>
</dbReference>
<evidence type="ECO:0000313" key="3">
    <source>
        <dbReference type="EMBL" id="PPQ27114.1"/>
    </source>
</evidence>
<feature type="domain" description="Transglycosylase SLT" evidence="2">
    <location>
        <begin position="61"/>
        <end position="183"/>
    </location>
</feature>
<evidence type="ECO:0000259" key="2">
    <source>
        <dbReference type="Pfam" id="PF01464"/>
    </source>
</evidence>
<name>A0A2S6MXL9_RHOGL</name>
<dbReference type="InterPro" id="IPR023346">
    <property type="entry name" value="Lysozyme-like_dom_sf"/>
</dbReference>
<protein>
    <recommendedName>
        <fullName evidence="2">Transglycosylase SLT domain-containing protein</fullName>
    </recommendedName>
</protein>
<evidence type="ECO:0000313" key="4">
    <source>
        <dbReference type="Proteomes" id="UP000239724"/>
    </source>
</evidence>
<gene>
    <name evidence="3" type="ORF">CCS01_28630</name>
</gene>
<dbReference type="EMBL" id="NHRY01000263">
    <property type="protein sequence ID" value="PPQ27114.1"/>
    <property type="molecule type" value="Genomic_DNA"/>
</dbReference>
<evidence type="ECO:0000256" key="1">
    <source>
        <dbReference type="ARBA" id="ARBA00009387"/>
    </source>
</evidence>
<dbReference type="SUPFAM" id="SSF53955">
    <property type="entry name" value="Lysozyme-like"/>
    <property type="match status" value="1"/>
</dbReference>